<dbReference type="EMBL" id="AP022560">
    <property type="protein sequence ID" value="BBX01930.1"/>
    <property type="molecule type" value="Genomic_DNA"/>
</dbReference>
<accession>A0AAD1HAV1</accession>
<name>A0AAD1HAV1_9MYCO</name>
<dbReference type="Proteomes" id="UP000466681">
    <property type="component" value="Chromosome"/>
</dbReference>
<sequence length="64" mass="6667">MVSELSGQPALQNGFDHLGQKPALTGQLQLTGIDLGKSPGVVGFRELRPMVLGVSLPVLGWAIA</sequence>
<proteinExistence type="predicted"/>
<dbReference type="KEGG" id="mmor:MMOR_28660"/>
<gene>
    <name evidence="1" type="ORF">MMOR_28660</name>
</gene>
<organism evidence="1 2">
    <name type="scientific">Mycolicibacterium moriokaense</name>
    <dbReference type="NCBI Taxonomy" id="39691"/>
    <lineage>
        <taxon>Bacteria</taxon>
        <taxon>Bacillati</taxon>
        <taxon>Actinomycetota</taxon>
        <taxon>Actinomycetes</taxon>
        <taxon>Mycobacteriales</taxon>
        <taxon>Mycobacteriaceae</taxon>
        <taxon>Mycolicibacterium</taxon>
    </lineage>
</organism>
<evidence type="ECO:0000313" key="2">
    <source>
        <dbReference type="Proteomes" id="UP000466681"/>
    </source>
</evidence>
<evidence type="ECO:0000313" key="1">
    <source>
        <dbReference type="EMBL" id="BBX01930.1"/>
    </source>
</evidence>
<keyword evidence="2" id="KW-1185">Reference proteome</keyword>
<reference evidence="1 2" key="1">
    <citation type="journal article" date="2019" name="Emerg. Microbes Infect.">
        <title>Comprehensive subspecies identification of 175 nontuberculous mycobacteria species based on 7547 genomic profiles.</title>
        <authorList>
            <person name="Matsumoto Y."/>
            <person name="Kinjo T."/>
            <person name="Motooka D."/>
            <person name="Nabeya D."/>
            <person name="Jung N."/>
            <person name="Uechi K."/>
            <person name="Horii T."/>
            <person name="Iida T."/>
            <person name="Fujita J."/>
            <person name="Nakamura S."/>
        </authorList>
    </citation>
    <scope>NUCLEOTIDE SEQUENCE [LARGE SCALE GENOMIC DNA]</scope>
    <source>
        <strain evidence="1 2">JCM 6375</strain>
    </source>
</reference>
<dbReference type="AlphaFoldDB" id="A0AAD1HAV1"/>
<protein>
    <submittedName>
        <fullName evidence="1">Uncharacterized protein</fullName>
    </submittedName>
</protein>